<dbReference type="InterPro" id="IPR044526">
    <property type="entry name" value="NAKR1-3"/>
</dbReference>
<proteinExistence type="predicted"/>
<reference evidence="5" key="1">
    <citation type="journal article" date="2018" name="Gigascience">
        <title>Genome assembly of the Pink Ipe (Handroanthus impetiginosus, Bignoniaceae), a highly valued, ecologically keystone Neotropical timber forest tree.</title>
        <authorList>
            <person name="Silva-Junior O.B."/>
            <person name="Grattapaglia D."/>
            <person name="Novaes E."/>
            <person name="Collevatti R.G."/>
        </authorList>
    </citation>
    <scope>NUCLEOTIDE SEQUENCE [LARGE SCALE GENOMIC DNA]</scope>
    <source>
        <strain evidence="5">cv. UFG-1</strain>
    </source>
</reference>
<dbReference type="InterPro" id="IPR036163">
    <property type="entry name" value="HMA_dom_sf"/>
</dbReference>
<comment type="subcellular location">
    <subcellularLocation>
        <location evidence="1">Membrane</location>
        <topology evidence="1">Peripheral membrane protein</topology>
    </subcellularLocation>
</comment>
<dbReference type="Proteomes" id="UP000231279">
    <property type="component" value="Unassembled WGS sequence"/>
</dbReference>
<dbReference type="STRING" id="429701.A0A2G9I2F8"/>
<evidence type="ECO:0000256" key="2">
    <source>
        <dbReference type="SAM" id="MobiDB-lite"/>
    </source>
</evidence>
<dbReference type="GO" id="GO:0046872">
    <property type="term" value="F:metal ion binding"/>
    <property type="evidence" value="ECO:0007669"/>
    <property type="project" value="InterPro"/>
</dbReference>
<dbReference type="GO" id="GO:0009626">
    <property type="term" value="P:plant-type hypersensitive response"/>
    <property type="evidence" value="ECO:0007669"/>
    <property type="project" value="UniProtKB-KW"/>
</dbReference>
<dbReference type="GO" id="GO:0016020">
    <property type="term" value="C:membrane"/>
    <property type="evidence" value="ECO:0007669"/>
    <property type="project" value="UniProtKB-SubCell"/>
</dbReference>
<dbReference type="PANTHER" id="PTHR46119:SF12">
    <property type="entry name" value="PROTEIN SODIUM POTASSIUM ROOT DEFECTIVE 3"/>
    <property type="match status" value="1"/>
</dbReference>
<dbReference type="EMBL" id="NKXS01000479">
    <property type="protein sequence ID" value="PIN23952.1"/>
    <property type="molecule type" value="Genomic_DNA"/>
</dbReference>
<organism evidence="4 5">
    <name type="scientific">Handroanthus impetiginosus</name>
    <dbReference type="NCBI Taxonomy" id="429701"/>
    <lineage>
        <taxon>Eukaryota</taxon>
        <taxon>Viridiplantae</taxon>
        <taxon>Streptophyta</taxon>
        <taxon>Embryophyta</taxon>
        <taxon>Tracheophyta</taxon>
        <taxon>Spermatophyta</taxon>
        <taxon>Magnoliopsida</taxon>
        <taxon>eudicotyledons</taxon>
        <taxon>Gunneridae</taxon>
        <taxon>Pentapetalae</taxon>
        <taxon>asterids</taxon>
        <taxon>lamiids</taxon>
        <taxon>Lamiales</taxon>
        <taxon>Bignoniaceae</taxon>
        <taxon>Crescentiina</taxon>
        <taxon>Tabebuia alliance</taxon>
        <taxon>Handroanthus</taxon>
    </lineage>
</organism>
<sequence>MKSIDLFCASPASTAICSSMDQRAMVRHGMRTIDRQIHRLSGDSSATRRSNAAPCSSQLPFDPSKPFYHKPRKSKQSTEILRRKSSADVDDLASPQSSSRYLLSYKPLLDGISDENNDYKRLNLDGFTGLRSLSTRSYESPVFKPSEKGFDIAPVQKGSPGKLSEHLNAQKSLLNRQVVELKVSIHCKGCEGKLRKHISRMEGVTSFSIDLATKKVTVRGDVTPLGVLTSISKVKNAQFWPSPTSSSSSSSSSILSPRVSLAR</sequence>
<evidence type="ECO:0000313" key="5">
    <source>
        <dbReference type="Proteomes" id="UP000231279"/>
    </source>
</evidence>
<dbReference type="OrthoDB" id="689350at2759"/>
<dbReference type="PROSITE" id="PS50846">
    <property type="entry name" value="HMA_2"/>
    <property type="match status" value="1"/>
</dbReference>
<comment type="caution">
    <text evidence="4">The sequence shown here is derived from an EMBL/GenBank/DDBJ whole genome shotgun (WGS) entry which is preliminary data.</text>
</comment>
<dbReference type="AlphaFoldDB" id="A0A2G9I2F8"/>
<dbReference type="PANTHER" id="PTHR46119">
    <property type="entry name" value="OS08G0405700 PROTEIN"/>
    <property type="match status" value="1"/>
</dbReference>
<feature type="compositionally biased region" description="Polar residues" evidence="2">
    <location>
        <begin position="42"/>
        <end position="59"/>
    </location>
</feature>
<feature type="domain" description="HMA" evidence="3">
    <location>
        <begin position="176"/>
        <end position="242"/>
    </location>
</feature>
<feature type="region of interest" description="Disordered" evidence="2">
    <location>
        <begin position="239"/>
        <end position="263"/>
    </location>
</feature>
<evidence type="ECO:0000313" key="4">
    <source>
        <dbReference type="EMBL" id="PIN23952.1"/>
    </source>
</evidence>
<evidence type="ECO:0000259" key="3">
    <source>
        <dbReference type="PROSITE" id="PS50846"/>
    </source>
</evidence>
<protein>
    <submittedName>
        <fullName evidence="4">Copper chaperone</fullName>
    </submittedName>
</protein>
<dbReference type="Gene3D" id="3.30.70.100">
    <property type="match status" value="1"/>
</dbReference>
<evidence type="ECO:0000256" key="1">
    <source>
        <dbReference type="ARBA" id="ARBA00004170"/>
    </source>
</evidence>
<dbReference type="CDD" id="cd00371">
    <property type="entry name" value="HMA"/>
    <property type="match status" value="1"/>
</dbReference>
<accession>A0A2G9I2F8</accession>
<gene>
    <name evidence="4" type="ORF">CDL12_03318</name>
</gene>
<feature type="region of interest" description="Disordered" evidence="2">
    <location>
        <begin position="40"/>
        <end position="93"/>
    </location>
</feature>
<dbReference type="InterPro" id="IPR006121">
    <property type="entry name" value="HMA_dom"/>
</dbReference>
<dbReference type="SUPFAM" id="SSF55008">
    <property type="entry name" value="HMA, heavy metal-associated domain"/>
    <property type="match status" value="1"/>
</dbReference>
<feature type="compositionally biased region" description="Low complexity" evidence="2">
    <location>
        <begin position="241"/>
        <end position="263"/>
    </location>
</feature>
<name>A0A2G9I2F8_9LAMI</name>
<dbReference type="Pfam" id="PF00403">
    <property type="entry name" value="HMA"/>
    <property type="match status" value="1"/>
</dbReference>
<keyword evidence="5" id="KW-1185">Reference proteome</keyword>